<dbReference type="Proteomes" id="UP000317369">
    <property type="component" value="Chromosome"/>
</dbReference>
<evidence type="ECO:0000313" key="9">
    <source>
        <dbReference type="EMBL" id="QDU33881.1"/>
    </source>
</evidence>
<dbReference type="AlphaFoldDB" id="A0A517YUH4"/>
<evidence type="ECO:0000256" key="3">
    <source>
        <dbReference type="ARBA" id="ARBA00022801"/>
    </source>
</evidence>
<gene>
    <name evidence="9" type="ORF">KS4_19400</name>
</gene>
<dbReference type="GO" id="GO:0016818">
    <property type="term" value="F:hydrolase activity, acting on acid anhydrides, in phosphorus-containing anhydrides"/>
    <property type="evidence" value="ECO:0007669"/>
    <property type="project" value="InterPro"/>
</dbReference>
<reference evidence="9 10" key="1">
    <citation type="submission" date="2019-02" db="EMBL/GenBank/DDBJ databases">
        <title>Deep-cultivation of Planctomycetes and their phenomic and genomic characterization uncovers novel biology.</title>
        <authorList>
            <person name="Wiegand S."/>
            <person name="Jogler M."/>
            <person name="Boedeker C."/>
            <person name="Pinto D."/>
            <person name="Vollmers J."/>
            <person name="Rivas-Marin E."/>
            <person name="Kohn T."/>
            <person name="Peeters S.H."/>
            <person name="Heuer A."/>
            <person name="Rast P."/>
            <person name="Oberbeckmann S."/>
            <person name="Bunk B."/>
            <person name="Jeske O."/>
            <person name="Meyerdierks A."/>
            <person name="Storesund J.E."/>
            <person name="Kallscheuer N."/>
            <person name="Luecker S."/>
            <person name="Lage O.M."/>
            <person name="Pohl T."/>
            <person name="Merkel B.J."/>
            <person name="Hornburger P."/>
            <person name="Mueller R.-W."/>
            <person name="Bruemmer F."/>
            <person name="Labrenz M."/>
            <person name="Spormann A.M."/>
            <person name="Op den Camp H."/>
            <person name="Overmann J."/>
            <person name="Amann R."/>
            <person name="Jetten M.S.M."/>
            <person name="Mascher T."/>
            <person name="Medema M.H."/>
            <person name="Devos D.P."/>
            <person name="Kaster A.-K."/>
            <person name="Ovreas L."/>
            <person name="Rohde M."/>
            <person name="Galperin M.Y."/>
            <person name="Jogler C."/>
        </authorList>
    </citation>
    <scope>NUCLEOTIDE SEQUENCE [LARGE SCALE GENOMIC DNA]</scope>
    <source>
        <strain evidence="9 10">KS4</strain>
    </source>
</reference>
<organism evidence="9 10">
    <name type="scientific">Poriferisphaera corsica</name>
    <dbReference type="NCBI Taxonomy" id="2528020"/>
    <lineage>
        <taxon>Bacteria</taxon>
        <taxon>Pseudomonadati</taxon>
        <taxon>Planctomycetota</taxon>
        <taxon>Phycisphaerae</taxon>
        <taxon>Phycisphaerales</taxon>
        <taxon>Phycisphaeraceae</taxon>
        <taxon>Poriferisphaera</taxon>
    </lineage>
</organism>
<evidence type="ECO:0000256" key="7">
    <source>
        <dbReference type="ARBA" id="ARBA00048954"/>
    </source>
</evidence>
<sequence length="707" mass="80181">MSFDPIDVLLPGGLIAKRMGDAAGGYEMREEQVEMVQAVGGCLDRGDTLMIEAGTGVGKSFAYLLPAIAHLSKQMEEGRPRKKVVISTHTIALQEQLIEKDIPFLQAILPFEFSAVLVKGRSNYVSIRRAKRAYDRENQLFDKDEGFRSLEQIMHWLERTEDGSLSSLPVLEQASVWSEVQSESEDCLGKKCPEYGRCFFQKARRRMDNADLLVTNHALFFADLALRKEGVSILPNYDAVVLDEGHTVEDVAADYFGLTVSQYQVGYLLRRLYHPRKRRGVLRILQNKIEMDLYNRAVYKVDEAKQISDAFFEDLVTWQEACGRSNGRIERSGVIENQLSGVMKELAVSLRQILDFLKEDDDRIELQNYAKQVDQIGLTVEHLVEQKLPDCVYWLEVNEKSRFRRVKLCCAPIDVGVMLRERLFEAKTAEGEQLPVVLTSATLATTTREAEGNGKARSGFEHIQSRLGAWNAEVRKLGSPFDYERQMELFVERRIPEPSHGQFFERMMPVIWEHLERTHGGAFVLFTSYKMLKRANAWLEDHCRRLGMPLLTQGEGLQRGELLERFRGDRHSVLLGTDSFWQGVDVKGDGLRNVIITRLPFAVPDRPLIEARIERIEARGGNAFMDYSLPEAILKFKQGFGRLVRSKMDHGCVVVLDSRLMTKAYGRRFINALPKVPIVQNGGGLDAQAHGIDGFDGVMRGSDLIGE</sequence>
<dbReference type="SMART" id="SM00491">
    <property type="entry name" value="HELICc2"/>
    <property type="match status" value="1"/>
</dbReference>
<keyword evidence="10" id="KW-1185">Reference proteome</keyword>
<dbReference type="InterPro" id="IPR014001">
    <property type="entry name" value="Helicase_ATP-bd"/>
</dbReference>
<evidence type="ECO:0000256" key="1">
    <source>
        <dbReference type="ARBA" id="ARBA00001966"/>
    </source>
</evidence>
<dbReference type="GO" id="GO:0006139">
    <property type="term" value="P:nucleobase-containing compound metabolic process"/>
    <property type="evidence" value="ECO:0007669"/>
    <property type="project" value="InterPro"/>
</dbReference>
<comment type="cofactor">
    <cofactor evidence="1">
        <name>[4Fe-4S] cluster</name>
        <dbReference type="ChEBI" id="CHEBI:49883"/>
    </cofactor>
</comment>
<dbReference type="PANTHER" id="PTHR11472:SF34">
    <property type="entry name" value="REGULATOR OF TELOMERE ELONGATION HELICASE 1"/>
    <property type="match status" value="1"/>
</dbReference>
<dbReference type="InterPro" id="IPR006555">
    <property type="entry name" value="ATP-dep_Helicase_C"/>
</dbReference>
<dbReference type="InterPro" id="IPR014013">
    <property type="entry name" value="Helic_SF1/SF2_ATP-bd_DinG/Rad3"/>
</dbReference>
<dbReference type="GO" id="GO:0005524">
    <property type="term" value="F:ATP binding"/>
    <property type="evidence" value="ECO:0007669"/>
    <property type="project" value="UniProtKB-KW"/>
</dbReference>
<protein>
    <recommendedName>
        <fullName evidence="6">DNA 5'-3' helicase</fullName>
        <ecNumber evidence="6">5.6.2.3</ecNumber>
    </recommendedName>
</protein>
<dbReference type="KEGG" id="pcor:KS4_19400"/>
<dbReference type="PROSITE" id="PS51193">
    <property type="entry name" value="HELICASE_ATP_BIND_2"/>
    <property type="match status" value="1"/>
</dbReference>
<dbReference type="InterPro" id="IPR011545">
    <property type="entry name" value="DEAD/DEAH_box_helicase_dom"/>
</dbReference>
<accession>A0A517YUH4</accession>
<dbReference type="PANTHER" id="PTHR11472">
    <property type="entry name" value="DNA REPAIR DEAD HELICASE RAD3/XP-D SUBFAMILY MEMBER"/>
    <property type="match status" value="1"/>
</dbReference>
<dbReference type="GO" id="GO:0043139">
    <property type="term" value="F:5'-3' DNA helicase activity"/>
    <property type="evidence" value="ECO:0007669"/>
    <property type="project" value="UniProtKB-EC"/>
</dbReference>
<comment type="similarity">
    <text evidence="5">Belongs to the helicase family. DinG subfamily.</text>
</comment>
<evidence type="ECO:0000313" key="10">
    <source>
        <dbReference type="Proteomes" id="UP000317369"/>
    </source>
</evidence>
<evidence type="ECO:0000256" key="2">
    <source>
        <dbReference type="ARBA" id="ARBA00022741"/>
    </source>
</evidence>
<evidence type="ECO:0000256" key="4">
    <source>
        <dbReference type="ARBA" id="ARBA00022840"/>
    </source>
</evidence>
<evidence type="ECO:0000259" key="8">
    <source>
        <dbReference type="PROSITE" id="PS51193"/>
    </source>
</evidence>
<dbReference type="EC" id="5.6.2.3" evidence="6"/>
<evidence type="ECO:0000256" key="5">
    <source>
        <dbReference type="ARBA" id="ARBA00038058"/>
    </source>
</evidence>
<dbReference type="RefSeq" id="WP_145077284.1">
    <property type="nucleotide sequence ID" value="NZ_CP036425.1"/>
</dbReference>
<dbReference type="SUPFAM" id="SSF52540">
    <property type="entry name" value="P-loop containing nucleoside triphosphate hydrolases"/>
    <property type="match status" value="2"/>
</dbReference>
<comment type="catalytic activity">
    <reaction evidence="7">
        <text>ATP + H2O = ADP + phosphate + H(+)</text>
        <dbReference type="Rhea" id="RHEA:13065"/>
        <dbReference type="ChEBI" id="CHEBI:15377"/>
        <dbReference type="ChEBI" id="CHEBI:15378"/>
        <dbReference type="ChEBI" id="CHEBI:30616"/>
        <dbReference type="ChEBI" id="CHEBI:43474"/>
        <dbReference type="ChEBI" id="CHEBI:456216"/>
        <dbReference type="EC" id="5.6.2.3"/>
    </reaction>
</comment>
<name>A0A517YUH4_9BACT</name>
<keyword evidence="2" id="KW-0547">Nucleotide-binding</keyword>
<evidence type="ECO:0000256" key="6">
    <source>
        <dbReference type="ARBA" id="ARBA00044969"/>
    </source>
</evidence>
<dbReference type="OrthoDB" id="9803913at2"/>
<dbReference type="InterPro" id="IPR027417">
    <property type="entry name" value="P-loop_NTPase"/>
</dbReference>
<dbReference type="SMART" id="SM00487">
    <property type="entry name" value="DEXDc"/>
    <property type="match status" value="1"/>
</dbReference>
<feature type="domain" description="Helicase ATP-binding" evidence="8">
    <location>
        <begin position="18"/>
        <end position="309"/>
    </location>
</feature>
<keyword evidence="3" id="KW-0378">Hydrolase</keyword>
<dbReference type="Gene3D" id="3.40.50.300">
    <property type="entry name" value="P-loop containing nucleotide triphosphate hydrolases"/>
    <property type="match status" value="2"/>
</dbReference>
<proteinExistence type="inferred from homology"/>
<dbReference type="Pfam" id="PF13307">
    <property type="entry name" value="Helicase_C_2"/>
    <property type="match status" value="1"/>
</dbReference>
<dbReference type="EMBL" id="CP036425">
    <property type="protein sequence ID" value="QDU33881.1"/>
    <property type="molecule type" value="Genomic_DNA"/>
</dbReference>
<dbReference type="Pfam" id="PF00270">
    <property type="entry name" value="DEAD"/>
    <property type="match status" value="1"/>
</dbReference>
<keyword evidence="4" id="KW-0067">ATP-binding</keyword>
<dbReference type="InterPro" id="IPR045028">
    <property type="entry name" value="DinG/Rad3-like"/>
</dbReference>
<dbReference type="GO" id="GO:0003676">
    <property type="term" value="F:nucleic acid binding"/>
    <property type="evidence" value="ECO:0007669"/>
    <property type="project" value="InterPro"/>
</dbReference>